<evidence type="ECO:0000313" key="5">
    <source>
        <dbReference type="Proteomes" id="UP000320791"/>
    </source>
</evidence>
<feature type="domain" description="DUF4300" evidence="3">
    <location>
        <begin position="55"/>
        <end position="307"/>
    </location>
</feature>
<keyword evidence="2" id="KW-0732">Signal</keyword>
<dbReference type="InterPro" id="IPR025389">
    <property type="entry name" value="DUF4300"/>
</dbReference>
<accession>A0A5C5UTX8</accession>
<evidence type="ECO:0000313" key="4">
    <source>
        <dbReference type="EMBL" id="TWT29107.1"/>
    </source>
</evidence>
<sequence length="310" mass="34089">MVAPRHALLFLGVSLCATLGLAACTQPTSSPTDPTTSAAKTTSSPMTPALDGVTVSNLVDEGSKSEVRAALLAAGVSADSADRFFAQVDLYNNTVAQDSLLPSGFRPYSADYIADYPLAAMSDLWNQRFPEFIGTNCRINTFLLTHDIVPLNSQHSAPDNSMLFMDEDAIAHAPTQLLSTAELEAFQQLFARIETTSEHDPIQHVADIERHFRDLEITFTHPNIKVVSVFIHDTLDTPAHLFIGHIGVAVPYNDGVLFVEKLAFDEPYQALTFRDYDQLSAYLRFLYDDGPDQEYSQPVIFSNNDILSTP</sequence>
<proteinExistence type="predicted"/>
<protein>
    <submittedName>
        <fullName evidence="4">DUF4300 family protein</fullName>
    </submittedName>
</protein>
<feature type="region of interest" description="Disordered" evidence="1">
    <location>
        <begin position="26"/>
        <end position="49"/>
    </location>
</feature>
<dbReference type="RefSeq" id="WP_146323223.1">
    <property type="nucleotide sequence ID" value="NZ_BAABLR010000076.1"/>
</dbReference>
<feature type="chain" id="PRO_5022922001" evidence="2">
    <location>
        <begin position="23"/>
        <end position="310"/>
    </location>
</feature>
<dbReference type="Proteomes" id="UP000320791">
    <property type="component" value="Unassembled WGS sequence"/>
</dbReference>
<gene>
    <name evidence="4" type="ORF">FRX94_00885</name>
</gene>
<comment type="caution">
    <text evidence="4">The sequence shown here is derived from an EMBL/GenBank/DDBJ whole genome shotgun (WGS) entry which is preliminary data.</text>
</comment>
<dbReference type="EMBL" id="VOHM01000001">
    <property type="protein sequence ID" value="TWT29107.1"/>
    <property type="molecule type" value="Genomic_DNA"/>
</dbReference>
<reference evidence="4 5" key="1">
    <citation type="submission" date="2019-08" db="EMBL/GenBank/DDBJ databases">
        <authorList>
            <person name="Lei W."/>
        </authorList>
    </citation>
    <scope>NUCLEOTIDE SEQUENCE [LARGE SCALE GENOMIC DNA]</scope>
    <source>
        <strain evidence="4 5">CCUG 58627</strain>
    </source>
</reference>
<evidence type="ECO:0000259" key="3">
    <source>
        <dbReference type="Pfam" id="PF14133"/>
    </source>
</evidence>
<dbReference type="OrthoDB" id="3267930at2"/>
<feature type="signal peptide" evidence="2">
    <location>
        <begin position="1"/>
        <end position="22"/>
    </location>
</feature>
<evidence type="ECO:0000256" key="2">
    <source>
        <dbReference type="SAM" id="SignalP"/>
    </source>
</evidence>
<dbReference type="PROSITE" id="PS51257">
    <property type="entry name" value="PROKAR_LIPOPROTEIN"/>
    <property type="match status" value="1"/>
</dbReference>
<organism evidence="4 5">
    <name type="scientific">Corynebacterium canis</name>
    <dbReference type="NCBI Taxonomy" id="679663"/>
    <lineage>
        <taxon>Bacteria</taxon>
        <taxon>Bacillati</taxon>
        <taxon>Actinomycetota</taxon>
        <taxon>Actinomycetes</taxon>
        <taxon>Mycobacteriales</taxon>
        <taxon>Corynebacteriaceae</taxon>
        <taxon>Corynebacterium</taxon>
    </lineage>
</organism>
<name>A0A5C5UTX8_9CORY</name>
<dbReference type="AlphaFoldDB" id="A0A5C5UTX8"/>
<keyword evidence="5" id="KW-1185">Reference proteome</keyword>
<dbReference type="Pfam" id="PF14133">
    <property type="entry name" value="DUF4300"/>
    <property type="match status" value="1"/>
</dbReference>
<evidence type="ECO:0000256" key="1">
    <source>
        <dbReference type="SAM" id="MobiDB-lite"/>
    </source>
</evidence>